<protein>
    <submittedName>
        <fullName evidence="2">Uncharacterized protein</fullName>
    </submittedName>
</protein>
<keyword evidence="3" id="KW-1185">Reference proteome</keyword>
<dbReference type="Proteomes" id="UP001485043">
    <property type="component" value="Unassembled WGS sequence"/>
</dbReference>
<evidence type="ECO:0000313" key="2">
    <source>
        <dbReference type="EMBL" id="KAK9860995.1"/>
    </source>
</evidence>
<keyword evidence="1" id="KW-1133">Transmembrane helix</keyword>
<sequence>LQRGTDVYGLLLFCYRHLDIRSSTSHSTFIMSSSAVYTSLSLISLCSLVGAGVAVGSGVAMMSLAMAEEEKNKQAAPVMAHQPLEPRVVSLARRNASSSQQ</sequence>
<keyword evidence="1" id="KW-0812">Transmembrane</keyword>
<dbReference type="EMBL" id="JALJOV010000832">
    <property type="protein sequence ID" value="KAK9860995.1"/>
    <property type="molecule type" value="Genomic_DNA"/>
</dbReference>
<name>A0AAW1SUH6_9CHLO</name>
<gene>
    <name evidence="2" type="ORF">WJX84_009803</name>
</gene>
<feature type="transmembrane region" description="Helical" evidence="1">
    <location>
        <begin position="42"/>
        <end position="64"/>
    </location>
</feature>
<feature type="non-terminal residue" evidence="2">
    <location>
        <position position="1"/>
    </location>
</feature>
<dbReference type="AlphaFoldDB" id="A0AAW1SUH6"/>
<keyword evidence="1" id="KW-0472">Membrane</keyword>
<accession>A0AAW1SUH6</accession>
<evidence type="ECO:0000313" key="3">
    <source>
        <dbReference type="Proteomes" id="UP001485043"/>
    </source>
</evidence>
<comment type="caution">
    <text evidence="2">The sequence shown here is derived from an EMBL/GenBank/DDBJ whole genome shotgun (WGS) entry which is preliminary data.</text>
</comment>
<proteinExistence type="predicted"/>
<evidence type="ECO:0000256" key="1">
    <source>
        <dbReference type="SAM" id="Phobius"/>
    </source>
</evidence>
<reference evidence="2 3" key="1">
    <citation type="journal article" date="2024" name="Nat. Commun.">
        <title>Phylogenomics reveals the evolutionary origins of lichenization in chlorophyte algae.</title>
        <authorList>
            <person name="Puginier C."/>
            <person name="Libourel C."/>
            <person name="Otte J."/>
            <person name="Skaloud P."/>
            <person name="Haon M."/>
            <person name="Grisel S."/>
            <person name="Petersen M."/>
            <person name="Berrin J.G."/>
            <person name="Delaux P.M."/>
            <person name="Dal Grande F."/>
            <person name="Keller J."/>
        </authorList>
    </citation>
    <scope>NUCLEOTIDE SEQUENCE [LARGE SCALE GENOMIC DNA]</scope>
    <source>
        <strain evidence="2 3">SAG 2523</strain>
    </source>
</reference>
<organism evidence="2 3">
    <name type="scientific">Apatococcus fuscideae</name>
    <dbReference type="NCBI Taxonomy" id="2026836"/>
    <lineage>
        <taxon>Eukaryota</taxon>
        <taxon>Viridiplantae</taxon>
        <taxon>Chlorophyta</taxon>
        <taxon>core chlorophytes</taxon>
        <taxon>Trebouxiophyceae</taxon>
        <taxon>Chlorellales</taxon>
        <taxon>Chlorellaceae</taxon>
        <taxon>Apatococcus</taxon>
    </lineage>
</organism>